<dbReference type="EC" id="5.4.99.-" evidence="7"/>
<dbReference type="PANTHER" id="PTHR21600:SF44">
    <property type="entry name" value="RIBOSOMAL LARGE SUBUNIT PSEUDOURIDINE SYNTHASE D"/>
    <property type="match status" value="1"/>
</dbReference>
<dbReference type="PANTHER" id="PTHR21600">
    <property type="entry name" value="MITOCHONDRIAL RNA PSEUDOURIDINE SYNTHASE"/>
    <property type="match status" value="1"/>
</dbReference>
<keyword evidence="3 6" id="KW-0694">RNA-binding</keyword>
<proteinExistence type="inferred from homology"/>
<evidence type="ECO:0000256" key="7">
    <source>
        <dbReference type="RuleBase" id="RU362028"/>
    </source>
</evidence>
<reference evidence="9 10" key="1">
    <citation type="submission" date="2023-04" db="EMBL/GenBank/DDBJ databases">
        <authorList>
            <person name="Hsu D."/>
        </authorList>
    </citation>
    <scope>NUCLEOTIDE SEQUENCE [LARGE SCALE GENOMIC DNA]</scope>
    <source>
        <strain evidence="9 10">MK1</strain>
    </source>
</reference>
<dbReference type="GO" id="GO:0120159">
    <property type="term" value="F:rRNA pseudouridine synthase activity"/>
    <property type="evidence" value="ECO:0007669"/>
    <property type="project" value="UniProtKB-ARBA"/>
</dbReference>
<name>A0AAU0UPC3_9FIRM</name>
<dbReference type="GO" id="GO:0003723">
    <property type="term" value="F:RNA binding"/>
    <property type="evidence" value="ECO:0007669"/>
    <property type="project" value="UniProtKB-KW"/>
</dbReference>
<dbReference type="SUPFAM" id="SSF55120">
    <property type="entry name" value="Pseudouridine synthase"/>
    <property type="match status" value="1"/>
</dbReference>
<evidence type="ECO:0000256" key="3">
    <source>
        <dbReference type="ARBA" id="ARBA00022884"/>
    </source>
</evidence>
<dbReference type="RefSeq" id="WP_366921461.1">
    <property type="nucleotide sequence ID" value="NZ_CP121694.1"/>
</dbReference>
<keyword evidence="4 7" id="KW-0413">Isomerase</keyword>
<dbReference type="EMBL" id="CP121694">
    <property type="protein sequence ID" value="WRO22040.1"/>
    <property type="molecule type" value="Genomic_DNA"/>
</dbReference>
<evidence type="ECO:0000313" key="9">
    <source>
        <dbReference type="EMBL" id="WRO22040.1"/>
    </source>
</evidence>
<sequence>MTEHLERFTVRDKNVGERLDVFLNARVDALSRSRVQGLIKEGSVKVNGSVSKANYRLQADDEIQLMVPPPTMLSVKPENIPLDIVYEDQHLLVVNKPQGMVVHPAAGNFSGTMVNALLYHCQDLSGINGVLRPGIVHRIDKDTSGLLLVAKNDTAHRGLAAQIKEHTVKRAYLALLHGNMPEPRGIVKAAIGRDPGHRKRMAVVAAGKSAVTHYQVIERFSQFTLVEARLETGRTHQIRVHMAYLNHPVVGDPKYGPQRNPFGLKGQALHAVLLGFEHPVTKNYLEFKAPLPNYFEEILHQL</sequence>
<dbReference type="InterPro" id="IPR006145">
    <property type="entry name" value="PsdUridine_synth_RsuA/RluA"/>
</dbReference>
<keyword evidence="10" id="KW-1185">Reference proteome</keyword>
<dbReference type="CDD" id="cd02869">
    <property type="entry name" value="PseudoU_synth_RluA_like"/>
    <property type="match status" value="1"/>
</dbReference>
<dbReference type="Pfam" id="PF01479">
    <property type="entry name" value="S4"/>
    <property type="match status" value="1"/>
</dbReference>
<dbReference type="InterPro" id="IPR006225">
    <property type="entry name" value="PsdUridine_synth_RluC/D"/>
</dbReference>
<evidence type="ECO:0000256" key="6">
    <source>
        <dbReference type="PROSITE-ProRule" id="PRU00182"/>
    </source>
</evidence>
<dbReference type="Pfam" id="PF00849">
    <property type="entry name" value="PseudoU_synth_2"/>
    <property type="match status" value="1"/>
</dbReference>
<dbReference type="SUPFAM" id="SSF55174">
    <property type="entry name" value="Alpha-L RNA-binding motif"/>
    <property type="match status" value="1"/>
</dbReference>
<comment type="catalytic activity">
    <reaction evidence="1 7">
        <text>a uridine in RNA = a pseudouridine in RNA</text>
        <dbReference type="Rhea" id="RHEA:48348"/>
        <dbReference type="Rhea" id="RHEA-COMP:12068"/>
        <dbReference type="Rhea" id="RHEA-COMP:12069"/>
        <dbReference type="ChEBI" id="CHEBI:65314"/>
        <dbReference type="ChEBI" id="CHEBI:65315"/>
    </reaction>
</comment>
<protein>
    <recommendedName>
        <fullName evidence="7">Pseudouridine synthase</fullName>
        <ecNumber evidence="7">5.4.99.-</ecNumber>
    </recommendedName>
</protein>
<organism evidence="9 10">
    <name type="scientific">Metallumcola ferriviriculae</name>
    <dbReference type="NCBI Taxonomy" id="3039180"/>
    <lineage>
        <taxon>Bacteria</taxon>
        <taxon>Bacillati</taxon>
        <taxon>Bacillota</taxon>
        <taxon>Clostridia</taxon>
        <taxon>Neomoorellales</taxon>
        <taxon>Desulfitibacteraceae</taxon>
        <taxon>Metallumcola</taxon>
    </lineage>
</organism>
<dbReference type="Gene3D" id="3.30.2350.10">
    <property type="entry name" value="Pseudouridine synthase"/>
    <property type="match status" value="1"/>
</dbReference>
<feature type="active site" evidence="5">
    <location>
        <position position="140"/>
    </location>
</feature>
<dbReference type="KEGG" id="dbc:MFMK1_001861"/>
<comment type="similarity">
    <text evidence="2 7">Belongs to the pseudouridine synthase RluA family.</text>
</comment>
<dbReference type="NCBIfam" id="TIGR00005">
    <property type="entry name" value="rluA_subfam"/>
    <property type="match status" value="1"/>
</dbReference>
<evidence type="ECO:0000256" key="2">
    <source>
        <dbReference type="ARBA" id="ARBA00010876"/>
    </source>
</evidence>
<dbReference type="InterPro" id="IPR036986">
    <property type="entry name" value="S4_RNA-bd_sf"/>
</dbReference>
<dbReference type="AlphaFoldDB" id="A0AAU0UPC3"/>
<dbReference type="InterPro" id="IPR050188">
    <property type="entry name" value="RluA_PseudoU_synthase"/>
</dbReference>
<dbReference type="CDD" id="cd00165">
    <property type="entry name" value="S4"/>
    <property type="match status" value="1"/>
</dbReference>
<evidence type="ECO:0000259" key="8">
    <source>
        <dbReference type="SMART" id="SM00363"/>
    </source>
</evidence>
<dbReference type="PROSITE" id="PS01129">
    <property type="entry name" value="PSI_RLU"/>
    <property type="match status" value="1"/>
</dbReference>
<gene>
    <name evidence="9" type="ORF">MFMK1_001861</name>
</gene>
<dbReference type="InterPro" id="IPR020103">
    <property type="entry name" value="PsdUridine_synth_cat_dom_sf"/>
</dbReference>
<dbReference type="InterPro" id="IPR002942">
    <property type="entry name" value="S4_RNA-bd"/>
</dbReference>
<dbReference type="SMART" id="SM00363">
    <property type="entry name" value="S4"/>
    <property type="match status" value="1"/>
</dbReference>
<evidence type="ECO:0000256" key="4">
    <source>
        <dbReference type="ARBA" id="ARBA00023235"/>
    </source>
</evidence>
<comment type="function">
    <text evidence="7">Responsible for synthesis of pseudouridine from uracil.</text>
</comment>
<evidence type="ECO:0000256" key="5">
    <source>
        <dbReference type="PIRSR" id="PIRSR606225-1"/>
    </source>
</evidence>
<dbReference type="Proteomes" id="UP001329915">
    <property type="component" value="Chromosome"/>
</dbReference>
<dbReference type="FunFam" id="3.30.2350.10:FF:000006">
    <property type="entry name" value="Pseudouridine synthase"/>
    <property type="match status" value="1"/>
</dbReference>
<dbReference type="PROSITE" id="PS50889">
    <property type="entry name" value="S4"/>
    <property type="match status" value="1"/>
</dbReference>
<dbReference type="InterPro" id="IPR006224">
    <property type="entry name" value="PsdUridine_synth_RluA-like_CS"/>
</dbReference>
<evidence type="ECO:0000256" key="1">
    <source>
        <dbReference type="ARBA" id="ARBA00000073"/>
    </source>
</evidence>
<feature type="domain" description="RNA-binding S4" evidence="8">
    <location>
        <begin position="17"/>
        <end position="81"/>
    </location>
</feature>
<evidence type="ECO:0000313" key="10">
    <source>
        <dbReference type="Proteomes" id="UP001329915"/>
    </source>
</evidence>
<accession>A0AAU0UPC3</accession>
<dbReference type="Gene3D" id="3.10.290.10">
    <property type="entry name" value="RNA-binding S4 domain"/>
    <property type="match status" value="1"/>
</dbReference>
<dbReference type="GO" id="GO:0000455">
    <property type="term" value="P:enzyme-directed rRNA pseudouridine synthesis"/>
    <property type="evidence" value="ECO:0007669"/>
    <property type="project" value="TreeGrafter"/>
</dbReference>